<evidence type="ECO:0000313" key="6">
    <source>
        <dbReference type="Proteomes" id="UP000628109"/>
    </source>
</evidence>
<dbReference type="Proteomes" id="UP000221538">
    <property type="component" value="Unassembled WGS sequence"/>
</dbReference>
<dbReference type="RefSeq" id="WP_083199059.1">
    <property type="nucleotide sequence ID" value="NZ_BATN01000017.1"/>
</dbReference>
<reference evidence="4" key="3">
    <citation type="journal article" date="2014" name="Int. J. Syst. Evol. Microbiol.">
        <title>Complete genome of a new Firmicutes species belonging to the dominant human colonic microbiota ('Ruminococcus bicirculans') reveals two chromosomes and a selective capacity to utilize plant glucans.</title>
        <authorList>
            <consortium name="NISC Comparative Sequencing Program"/>
            <person name="Wegmann U."/>
            <person name="Louis P."/>
            <person name="Goesmann A."/>
            <person name="Henrissat B."/>
            <person name="Duncan S.H."/>
            <person name="Flint H.J."/>
        </authorList>
    </citation>
    <scope>NUCLEOTIDE SEQUENCE</scope>
    <source>
        <strain evidence="4">CCM 7327</strain>
    </source>
</reference>
<dbReference type="PANTHER" id="PTHR30143">
    <property type="entry name" value="ACID HYDRATASE"/>
    <property type="match status" value="1"/>
</dbReference>
<dbReference type="GO" id="GO:0047437">
    <property type="term" value="F:4-oxalocrotonate decarboxylase activity"/>
    <property type="evidence" value="ECO:0007669"/>
    <property type="project" value="UniProtKB-EC"/>
</dbReference>
<evidence type="ECO:0000313" key="3">
    <source>
        <dbReference type="EMBL" id="GAY23743.1"/>
    </source>
</evidence>
<dbReference type="GO" id="GO:0008684">
    <property type="term" value="F:2-oxopent-4-enoate hydratase activity"/>
    <property type="evidence" value="ECO:0007669"/>
    <property type="project" value="TreeGrafter"/>
</dbReference>
<gene>
    <name evidence="4" type="ORF">GCM10019071_28020</name>
    <name evidence="3" type="ORF">SFOMI_4321</name>
</gene>
<proteinExistence type="predicted"/>
<dbReference type="Gene3D" id="3.90.850.10">
    <property type="entry name" value="Fumarylacetoacetase-like, C-terminal domain"/>
    <property type="match status" value="1"/>
</dbReference>
<dbReference type="InterPro" id="IPR011234">
    <property type="entry name" value="Fumarylacetoacetase-like_C"/>
</dbReference>
<keyword evidence="1 3" id="KW-0456">Lyase</keyword>
<dbReference type="GO" id="GO:0005737">
    <property type="term" value="C:cytoplasm"/>
    <property type="evidence" value="ECO:0007669"/>
    <property type="project" value="TreeGrafter"/>
</dbReference>
<dbReference type="SUPFAM" id="SSF56529">
    <property type="entry name" value="FAH"/>
    <property type="match status" value="1"/>
</dbReference>
<dbReference type="EC" id="4.1.1.77" evidence="3"/>
<evidence type="ECO:0000256" key="1">
    <source>
        <dbReference type="ARBA" id="ARBA00023239"/>
    </source>
</evidence>
<dbReference type="AlphaFoldDB" id="A0A292ZLJ4"/>
<reference evidence="3 5" key="2">
    <citation type="journal article" date="2013" name="Environ. Sci. Technol.">
        <title>The 4-tert-butylphenol-utilizing bacterium Sphingobium fuliginis OMI can degrade bisphenols via phenolic ring hydroxylation and meta-cleavage pathway.</title>
        <authorList>
            <person name="Ogata Y."/>
            <person name="Goda S."/>
            <person name="Toyama T."/>
            <person name="Sei K."/>
            <person name="Ike M."/>
        </authorList>
    </citation>
    <scope>NUCLEOTIDE SEQUENCE [LARGE SCALE GENOMIC DNA]</scope>
    <source>
        <strain evidence="3 5">OMI</strain>
    </source>
</reference>
<reference evidence="3" key="5">
    <citation type="submission" date="2017-10" db="EMBL/GenBank/DDBJ databases">
        <authorList>
            <person name="Banno H."/>
            <person name="Chua N.-H."/>
        </authorList>
    </citation>
    <scope>NUCLEOTIDE SEQUENCE</scope>
    <source>
        <strain evidence="3">OMI</strain>
    </source>
</reference>
<dbReference type="Pfam" id="PF01557">
    <property type="entry name" value="FAA_hydrolase"/>
    <property type="match status" value="1"/>
</dbReference>
<name>A0A292ZLJ4_SPHSA</name>
<accession>A0A292ZLJ4</accession>
<protein>
    <submittedName>
        <fullName evidence="4">2-keto-4-pentenoate hydratase</fullName>
    </submittedName>
    <submittedName>
        <fullName evidence="3">4-oxalocrotonate decarboxylase</fullName>
        <ecNumber evidence="3">4.1.1.77</ecNumber>
    </submittedName>
</protein>
<dbReference type="Proteomes" id="UP000628109">
    <property type="component" value="Unassembled WGS sequence"/>
</dbReference>
<evidence type="ECO:0000259" key="2">
    <source>
        <dbReference type="Pfam" id="PF01557"/>
    </source>
</evidence>
<reference evidence="4" key="7">
    <citation type="submission" date="2024-05" db="EMBL/GenBank/DDBJ databases">
        <authorList>
            <person name="Sun Q."/>
            <person name="Sedlacek I."/>
        </authorList>
    </citation>
    <scope>NUCLEOTIDE SEQUENCE</scope>
    <source>
        <strain evidence="4">CCM 7327</strain>
    </source>
</reference>
<sequence>MTVLDAAAIARHGDELYEALVAGATVPNLRDRVPGITIVDAYHIQARMIGRRVAAGETVVGKKIGVTSRAVQNAIGVFEPDFGILTSAMAYDDGATVPIEALIQPKAEAEIAFVLKRDLKGPGVTAADVLAATDHVRACFEIVDSRITNWDIRIQDTVADNASCGVYALGREKIDPRDVDLALAGMWAERNGEQVAVGVGAAVQGSPANAVAWLANTLGRLDMPFLAGEVILSGALGPMFPVGEGDHIAMRIGGIGDCSLTFGRRTADA</sequence>
<reference evidence="6" key="6">
    <citation type="journal article" date="2019" name="Int. J. Syst. Evol. Microbiol.">
        <title>The Global Catalogue of Microorganisms (GCM) 10K type strain sequencing project: providing services to taxonomists for standard genome sequencing and annotation.</title>
        <authorList>
            <consortium name="The Broad Institute Genomics Platform"/>
            <consortium name="The Broad Institute Genome Sequencing Center for Infectious Disease"/>
            <person name="Wu L."/>
            <person name="Ma J."/>
        </authorList>
    </citation>
    <scope>NUCLEOTIDE SEQUENCE [LARGE SCALE GENOMIC DNA]</scope>
    <source>
        <strain evidence="6">CCM 7327</strain>
    </source>
</reference>
<evidence type="ECO:0000313" key="5">
    <source>
        <dbReference type="Proteomes" id="UP000221538"/>
    </source>
</evidence>
<feature type="domain" description="Fumarylacetoacetase-like C-terminal" evidence="2">
    <location>
        <begin position="80"/>
        <end position="259"/>
    </location>
</feature>
<evidence type="ECO:0000313" key="4">
    <source>
        <dbReference type="EMBL" id="GFZ96072.1"/>
    </source>
</evidence>
<organism evidence="3 5">
    <name type="scientific">Sphingobium fuliginis (strain ATCC 27551)</name>
    <dbReference type="NCBI Taxonomy" id="336203"/>
    <lineage>
        <taxon>Bacteria</taxon>
        <taxon>Pseudomonadati</taxon>
        <taxon>Pseudomonadota</taxon>
        <taxon>Alphaproteobacteria</taxon>
        <taxon>Sphingomonadales</taxon>
        <taxon>Sphingomonadaceae</taxon>
        <taxon>Sphingobium</taxon>
    </lineage>
</organism>
<reference evidence="3 5" key="1">
    <citation type="journal article" date="2013" name="Biodegradation">
        <title>Occurrence of 4-tert-butylphenol (4-t-BP) biodegradation in an aquatic sample caused by the presence of Spirodela polyrrhiza and isolation of a 4-t-BP-utilizing bacterium.</title>
        <authorList>
            <person name="Ogata Y."/>
            <person name="Toyama T."/>
            <person name="Yu N."/>
            <person name="Wang X."/>
            <person name="Sei K."/>
            <person name="Ike M."/>
        </authorList>
    </citation>
    <scope>NUCLEOTIDE SEQUENCE [LARGE SCALE GENOMIC DNA]</scope>
    <source>
        <strain evidence="3 5">OMI</strain>
    </source>
</reference>
<dbReference type="InterPro" id="IPR050772">
    <property type="entry name" value="Hydratase-Decarb/MhpD_sf"/>
</dbReference>
<dbReference type="PANTHER" id="PTHR30143:SF0">
    <property type="entry name" value="2-KETO-4-PENTENOATE HYDRATASE"/>
    <property type="match status" value="1"/>
</dbReference>
<reference evidence="3" key="4">
    <citation type="submission" date="2017-10" db="EMBL/GenBank/DDBJ databases">
        <title>Bioaugmenting a lab-scale membrane bioreactor with Sphingobium fuliginis OMI to degrade 4-tert-butylphenol.</title>
        <authorList>
            <person name="Takada K."/>
            <person name="Shiba T."/>
            <person name="Soda S."/>
            <person name="Inoue D."/>
            <person name="Miyake M."/>
            <person name="Eguchi M."/>
            <person name="Ike M."/>
        </authorList>
    </citation>
    <scope>NUCLEOTIDE SEQUENCE</scope>
    <source>
        <strain evidence="3">OMI</strain>
    </source>
</reference>
<keyword evidence="6" id="KW-1185">Reference proteome</keyword>
<dbReference type="EMBL" id="BMDU01000006">
    <property type="protein sequence ID" value="GFZ96072.1"/>
    <property type="molecule type" value="Genomic_DNA"/>
</dbReference>
<comment type="caution">
    <text evidence="3">The sequence shown here is derived from an EMBL/GenBank/DDBJ whole genome shotgun (WGS) entry which is preliminary data.</text>
</comment>
<dbReference type="InterPro" id="IPR036663">
    <property type="entry name" value="Fumarylacetoacetase_C_sf"/>
</dbReference>
<dbReference type="EMBL" id="BEWI01000032">
    <property type="protein sequence ID" value="GAY23743.1"/>
    <property type="molecule type" value="Genomic_DNA"/>
</dbReference>